<dbReference type="CDD" id="cd00082">
    <property type="entry name" value="HisKA"/>
    <property type="match status" value="1"/>
</dbReference>
<dbReference type="PANTHER" id="PTHR42878:SF7">
    <property type="entry name" value="SENSOR HISTIDINE KINASE GLRK"/>
    <property type="match status" value="1"/>
</dbReference>
<evidence type="ECO:0000256" key="7">
    <source>
        <dbReference type="ARBA" id="ARBA00022741"/>
    </source>
</evidence>
<keyword evidence="5" id="KW-0808">Transferase</keyword>
<dbReference type="InterPro" id="IPR000014">
    <property type="entry name" value="PAS"/>
</dbReference>
<evidence type="ECO:0000313" key="18">
    <source>
        <dbReference type="Proteomes" id="UP000250928"/>
    </source>
</evidence>
<dbReference type="PROSITE" id="PS50109">
    <property type="entry name" value="HIS_KIN"/>
    <property type="match status" value="1"/>
</dbReference>
<evidence type="ECO:0000259" key="16">
    <source>
        <dbReference type="PROSITE" id="PS50885"/>
    </source>
</evidence>
<evidence type="ECO:0000256" key="6">
    <source>
        <dbReference type="ARBA" id="ARBA00022692"/>
    </source>
</evidence>
<dbReference type="GO" id="GO:0030295">
    <property type="term" value="F:protein kinase activator activity"/>
    <property type="evidence" value="ECO:0007669"/>
    <property type="project" value="TreeGrafter"/>
</dbReference>
<dbReference type="AlphaFoldDB" id="A0A6N4DL43"/>
<evidence type="ECO:0000256" key="9">
    <source>
        <dbReference type="ARBA" id="ARBA00022840"/>
    </source>
</evidence>
<feature type="domain" description="Histidine kinase" evidence="14">
    <location>
        <begin position="397"/>
        <end position="610"/>
    </location>
</feature>
<keyword evidence="12 13" id="KW-0472">Membrane</keyword>
<feature type="domain" description="PAS" evidence="15">
    <location>
        <begin position="258"/>
        <end position="298"/>
    </location>
</feature>
<dbReference type="Gene3D" id="3.30.450.20">
    <property type="entry name" value="PAS domain"/>
    <property type="match status" value="1"/>
</dbReference>
<comment type="catalytic activity">
    <reaction evidence="1">
        <text>ATP + protein L-histidine = ADP + protein N-phospho-L-histidine.</text>
        <dbReference type="EC" id="2.7.13.3"/>
    </reaction>
</comment>
<dbReference type="GO" id="GO:0000155">
    <property type="term" value="F:phosphorelay sensor kinase activity"/>
    <property type="evidence" value="ECO:0007669"/>
    <property type="project" value="InterPro"/>
</dbReference>
<dbReference type="InterPro" id="IPR035965">
    <property type="entry name" value="PAS-like_dom_sf"/>
</dbReference>
<dbReference type="GO" id="GO:0016020">
    <property type="term" value="C:membrane"/>
    <property type="evidence" value="ECO:0007669"/>
    <property type="project" value="UniProtKB-SubCell"/>
</dbReference>
<evidence type="ECO:0000256" key="12">
    <source>
        <dbReference type="ARBA" id="ARBA00023136"/>
    </source>
</evidence>
<keyword evidence="9" id="KW-0067">ATP-binding</keyword>
<evidence type="ECO:0000256" key="13">
    <source>
        <dbReference type="SAM" id="Phobius"/>
    </source>
</evidence>
<dbReference type="PANTHER" id="PTHR42878">
    <property type="entry name" value="TWO-COMPONENT HISTIDINE KINASE"/>
    <property type="match status" value="1"/>
</dbReference>
<dbReference type="GO" id="GO:0007234">
    <property type="term" value="P:osmosensory signaling via phosphorelay pathway"/>
    <property type="evidence" value="ECO:0007669"/>
    <property type="project" value="TreeGrafter"/>
</dbReference>
<name>A0A6N4DL43_9GAMM</name>
<dbReference type="Gene3D" id="3.30.450.290">
    <property type="match status" value="1"/>
</dbReference>
<dbReference type="SUPFAM" id="SSF158472">
    <property type="entry name" value="HAMP domain-like"/>
    <property type="match status" value="1"/>
</dbReference>
<feature type="transmembrane region" description="Helical" evidence="13">
    <location>
        <begin position="12"/>
        <end position="36"/>
    </location>
</feature>
<comment type="caution">
    <text evidence="17">The sequence shown here is derived from an EMBL/GenBank/DDBJ whole genome shotgun (WGS) entry which is preliminary data.</text>
</comment>
<evidence type="ECO:0000256" key="2">
    <source>
        <dbReference type="ARBA" id="ARBA00004141"/>
    </source>
</evidence>
<dbReference type="InterPro" id="IPR036890">
    <property type="entry name" value="HATPase_C_sf"/>
</dbReference>
<feature type="domain" description="HAMP" evidence="16">
    <location>
        <begin position="201"/>
        <end position="253"/>
    </location>
</feature>
<dbReference type="PRINTS" id="PR00344">
    <property type="entry name" value="BCTRLSENSOR"/>
</dbReference>
<accession>A0A6N4DL43</accession>
<dbReference type="Pfam" id="PF00672">
    <property type="entry name" value="HAMP"/>
    <property type="match status" value="1"/>
</dbReference>
<dbReference type="CDD" id="cd00075">
    <property type="entry name" value="HATPase"/>
    <property type="match status" value="1"/>
</dbReference>
<evidence type="ECO:0000256" key="8">
    <source>
        <dbReference type="ARBA" id="ARBA00022777"/>
    </source>
</evidence>
<keyword evidence="8 17" id="KW-0418">Kinase</keyword>
<dbReference type="InterPro" id="IPR036097">
    <property type="entry name" value="HisK_dim/P_sf"/>
</dbReference>
<dbReference type="CDD" id="cd06225">
    <property type="entry name" value="HAMP"/>
    <property type="match status" value="1"/>
</dbReference>
<dbReference type="SMART" id="SM00387">
    <property type="entry name" value="HATPase_c"/>
    <property type="match status" value="1"/>
</dbReference>
<feature type="transmembrane region" description="Helical" evidence="13">
    <location>
        <begin position="178"/>
        <end position="199"/>
    </location>
</feature>
<dbReference type="SUPFAM" id="SSF47384">
    <property type="entry name" value="Homodimeric domain of signal transducing histidine kinase"/>
    <property type="match status" value="1"/>
</dbReference>
<dbReference type="CDD" id="cd00130">
    <property type="entry name" value="PAS"/>
    <property type="match status" value="1"/>
</dbReference>
<dbReference type="GO" id="GO:0000156">
    <property type="term" value="F:phosphorelay response regulator activity"/>
    <property type="evidence" value="ECO:0007669"/>
    <property type="project" value="TreeGrafter"/>
</dbReference>
<evidence type="ECO:0000256" key="4">
    <source>
        <dbReference type="ARBA" id="ARBA00022553"/>
    </source>
</evidence>
<dbReference type="InterPro" id="IPR003661">
    <property type="entry name" value="HisK_dim/P_dom"/>
</dbReference>
<comment type="subcellular location">
    <subcellularLocation>
        <location evidence="2">Membrane</location>
        <topology evidence="2">Multi-pass membrane protein</topology>
    </subcellularLocation>
</comment>
<evidence type="ECO:0000256" key="10">
    <source>
        <dbReference type="ARBA" id="ARBA00022989"/>
    </source>
</evidence>
<keyword evidence="10 13" id="KW-1133">Transmembrane helix</keyword>
<evidence type="ECO:0000259" key="15">
    <source>
        <dbReference type="PROSITE" id="PS50112"/>
    </source>
</evidence>
<keyword evidence="7" id="KW-0547">Nucleotide-binding</keyword>
<evidence type="ECO:0000256" key="5">
    <source>
        <dbReference type="ARBA" id="ARBA00022679"/>
    </source>
</evidence>
<keyword evidence="11" id="KW-0902">Two-component regulatory system</keyword>
<dbReference type="PROSITE" id="PS50112">
    <property type="entry name" value="PAS"/>
    <property type="match status" value="1"/>
</dbReference>
<dbReference type="Gene3D" id="3.30.565.10">
    <property type="entry name" value="Histidine kinase-like ATPase, C-terminal domain"/>
    <property type="match status" value="1"/>
</dbReference>
<dbReference type="InterPro" id="IPR050351">
    <property type="entry name" value="BphY/WalK/GraS-like"/>
</dbReference>
<gene>
    <name evidence="17" type="ORF">C3L24_12490</name>
</gene>
<dbReference type="Pfam" id="PF13188">
    <property type="entry name" value="PAS_8"/>
    <property type="match status" value="1"/>
</dbReference>
<evidence type="ECO:0000256" key="1">
    <source>
        <dbReference type="ARBA" id="ARBA00000085"/>
    </source>
</evidence>
<proteinExistence type="predicted"/>
<protein>
    <recommendedName>
        <fullName evidence="3">histidine kinase</fullName>
        <ecNumber evidence="3">2.7.13.3</ecNumber>
    </recommendedName>
</protein>
<dbReference type="SUPFAM" id="SSF55874">
    <property type="entry name" value="ATPase domain of HSP90 chaperone/DNA topoisomerase II/histidine kinase"/>
    <property type="match status" value="1"/>
</dbReference>
<dbReference type="InterPro" id="IPR003594">
    <property type="entry name" value="HATPase_dom"/>
</dbReference>
<organism evidence="17 18">
    <name type="scientific">Candidatus Sedimenticola endophacoides</name>
    <dbReference type="NCBI Taxonomy" id="2548426"/>
    <lineage>
        <taxon>Bacteria</taxon>
        <taxon>Pseudomonadati</taxon>
        <taxon>Pseudomonadota</taxon>
        <taxon>Gammaproteobacteria</taxon>
        <taxon>Chromatiales</taxon>
        <taxon>Sedimenticolaceae</taxon>
        <taxon>Sedimenticola</taxon>
    </lineage>
</organism>
<dbReference type="EC" id="2.7.13.3" evidence="3"/>
<dbReference type="PROSITE" id="PS50885">
    <property type="entry name" value="HAMP"/>
    <property type="match status" value="1"/>
</dbReference>
<dbReference type="GO" id="GO:0005524">
    <property type="term" value="F:ATP binding"/>
    <property type="evidence" value="ECO:0007669"/>
    <property type="project" value="UniProtKB-KW"/>
</dbReference>
<evidence type="ECO:0000256" key="11">
    <source>
        <dbReference type="ARBA" id="ARBA00023012"/>
    </source>
</evidence>
<keyword evidence="4" id="KW-0597">Phosphoprotein</keyword>
<evidence type="ECO:0000313" key="17">
    <source>
        <dbReference type="EMBL" id="PUD98591.1"/>
    </source>
</evidence>
<reference evidence="17 18" key="1">
    <citation type="submission" date="2018-01" db="EMBL/GenBank/DDBJ databases">
        <title>Novel co-symbiosis in the lucinid bivalve Phacoides pectinatus.</title>
        <authorList>
            <person name="Lim S.J."/>
            <person name="Davis B.G."/>
            <person name="Gill D.E."/>
            <person name="Engel A.S."/>
            <person name="Anderson L.C."/>
            <person name="Campbell B.J."/>
        </authorList>
    </citation>
    <scope>NUCLEOTIDE SEQUENCE [LARGE SCALE GENOMIC DNA]</scope>
    <source>
        <strain evidence="17">N3_P5</strain>
    </source>
</reference>
<dbReference type="Gene3D" id="1.10.8.500">
    <property type="entry name" value="HAMP domain in histidine kinase"/>
    <property type="match status" value="1"/>
</dbReference>
<dbReference type="SUPFAM" id="SSF55785">
    <property type="entry name" value="PYP-like sensor domain (PAS domain)"/>
    <property type="match status" value="1"/>
</dbReference>
<dbReference type="EMBL" id="PQCO01000298">
    <property type="protein sequence ID" value="PUD98591.1"/>
    <property type="molecule type" value="Genomic_DNA"/>
</dbReference>
<dbReference type="InterPro" id="IPR004358">
    <property type="entry name" value="Sig_transdc_His_kin-like_C"/>
</dbReference>
<dbReference type="InterPro" id="IPR003660">
    <property type="entry name" value="HAMP_dom"/>
</dbReference>
<evidence type="ECO:0000259" key="14">
    <source>
        <dbReference type="PROSITE" id="PS50109"/>
    </source>
</evidence>
<evidence type="ECO:0000256" key="3">
    <source>
        <dbReference type="ARBA" id="ARBA00012438"/>
    </source>
</evidence>
<dbReference type="InterPro" id="IPR005467">
    <property type="entry name" value="His_kinase_dom"/>
</dbReference>
<dbReference type="Proteomes" id="UP000250928">
    <property type="component" value="Unassembled WGS sequence"/>
</dbReference>
<dbReference type="Pfam" id="PF02518">
    <property type="entry name" value="HATPase_c"/>
    <property type="match status" value="1"/>
</dbReference>
<dbReference type="SMART" id="SM00304">
    <property type="entry name" value="HAMP"/>
    <property type="match status" value="1"/>
</dbReference>
<sequence>MLSWMQTKLNRRFLVATAAGMLISLIIFVLLFLGMYQNTVEQERKQAINQVNQLLRTSLENAMLKRDLDGLRQIIAGLGQQQDIVTVMITNPAGEVRFSSSHELLGSSLSFDKTSYEATAGFVRDHAGREVLRSVNPVRNKAPCTTCHGPIERTPVNGILYIDYDAASLRSQARKSTLMLMGTGALIVLINIAGGWWFIRRYVLKPVASLSRASDSLRRGDLDTRVDLAGQDELALLGGTFNKMADTVQEQIIELEGKEAFLQSLIDGIPDGVRIIDSDFNILLANKSYKEQLGLPEDFKPTMCYASAFARNSPCPPTLITCPIHEMRQQRQPMKMLHHHVRADGTSMHVEVYAAPLTAKIEGVQRQLIVESIRDLEQAVRYSQEQKLAELGRLATGVAHEIYNPLASVRFALHESQQALDELNEPTDEVSNYLLLLEKEVNKCVDVTERLLKLGGPSGGSCQLLDLSTILSETISLLNWEAESKKVHVEQHCQEGIRVHVIDTEMRMVTLNLVQNAFHAMPDGGTLDVSCDRTEAGVLIRFRDTGIGIAPNDIRYIFDPFFSRRADGSRGTGLGLPISRTIVESHGGQISVESTPGEGSLFTVCLPDPDNPRSDS</sequence>
<dbReference type="Gene3D" id="1.10.287.130">
    <property type="match status" value="1"/>
</dbReference>
<keyword evidence="6 13" id="KW-0812">Transmembrane</keyword>